<evidence type="ECO:0000313" key="4">
    <source>
        <dbReference type="Proteomes" id="UP001549363"/>
    </source>
</evidence>
<dbReference type="EMBL" id="JBEPSB010000024">
    <property type="protein sequence ID" value="MET4562703.1"/>
    <property type="molecule type" value="Genomic_DNA"/>
</dbReference>
<evidence type="ECO:0000256" key="1">
    <source>
        <dbReference type="ARBA" id="ARBA00023125"/>
    </source>
</evidence>
<keyword evidence="4" id="KW-1185">Reference proteome</keyword>
<evidence type="ECO:0000313" key="3">
    <source>
        <dbReference type="EMBL" id="MET4562703.1"/>
    </source>
</evidence>
<gene>
    <name evidence="3" type="ORF">ABIA69_003894</name>
</gene>
<dbReference type="SMART" id="SM00530">
    <property type="entry name" value="HTH_XRE"/>
    <property type="match status" value="1"/>
</dbReference>
<comment type="caution">
    <text evidence="3">The sequence shown here is derived from an EMBL/GenBank/DDBJ whole genome shotgun (WGS) entry which is preliminary data.</text>
</comment>
<reference evidence="3 4" key="1">
    <citation type="submission" date="2024-06" db="EMBL/GenBank/DDBJ databases">
        <title>Sorghum-associated microbial communities from plants grown in Nebraska, USA.</title>
        <authorList>
            <person name="Schachtman D."/>
        </authorList>
    </citation>
    <scope>NUCLEOTIDE SEQUENCE [LARGE SCALE GENOMIC DNA]</scope>
    <source>
        <strain evidence="3 4">736</strain>
    </source>
</reference>
<proteinExistence type="predicted"/>
<evidence type="ECO:0000259" key="2">
    <source>
        <dbReference type="PROSITE" id="PS50943"/>
    </source>
</evidence>
<dbReference type="GO" id="GO:0003677">
    <property type="term" value="F:DNA binding"/>
    <property type="evidence" value="ECO:0007669"/>
    <property type="project" value="UniProtKB-KW"/>
</dbReference>
<dbReference type="InterPro" id="IPR010982">
    <property type="entry name" value="Lambda_DNA-bd_dom_sf"/>
</dbReference>
<sequence>MINNILKYVREERGMSKSELSRRSGISRITITKIEANNTNPKATTISSICKVLNKNPSEVFFTQCVNHELQKWEECDFNDSCTGTSGY</sequence>
<dbReference type="CDD" id="cd00093">
    <property type="entry name" value="HTH_XRE"/>
    <property type="match status" value="1"/>
</dbReference>
<dbReference type="PROSITE" id="PS50943">
    <property type="entry name" value="HTH_CROC1"/>
    <property type="match status" value="1"/>
</dbReference>
<accession>A0ABV2PP16</accession>
<dbReference type="Proteomes" id="UP001549363">
    <property type="component" value="Unassembled WGS sequence"/>
</dbReference>
<dbReference type="Gene3D" id="1.10.260.40">
    <property type="entry name" value="lambda repressor-like DNA-binding domains"/>
    <property type="match status" value="1"/>
</dbReference>
<protein>
    <submittedName>
        <fullName evidence="3">DNA-binding XRE family transcriptional regulator</fullName>
    </submittedName>
</protein>
<dbReference type="SUPFAM" id="SSF47413">
    <property type="entry name" value="lambda repressor-like DNA-binding domains"/>
    <property type="match status" value="1"/>
</dbReference>
<keyword evidence="1 3" id="KW-0238">DNA-binding</keyword>
<feature type="domain" description="HTH cro/C1-type" evidence="2">
    <location>
        <begin position="6"/>
        <end position="60"/>
    </location>
</feature>
<dbReference type="PANTHER" id="PTHR46797">
    <property type="entry name" value="HTH-TYPE TRANSCRIPTIONAL REGULATOR"/>
    <property type="match status" value="1"/>
</dbReference>
<dbReference type="InterPro" id="IPR001387">
    <property type="entry name" value="Cro/C1-type_HTH"/>
</dbReference>
<dbReference type="PANTHER" id="PTHR46797:SF1">
    <property type="entry name" value="METHYLPHOSPHONATE SYNTHASE"/>
    <property type="match status" value="1"/>
</dbReference>
<name>A0ABV2PP16_9BACI</name>
<dbReference type="Pfam" id="PF01381">
    <property type="entry name" value="HTH_3"/>
    <property type="match status" value="1"/>
</dbReference>
<organism evidence="3 4">
    <name type="scientific">Lysinibacillus parviboronicapiens</name>
    <dbReference type="NCBI Taxonomy" id="436516"/>
    <lineage>
        <taxon>Bacteria</taxon>
        <taxon>Bacillati</taxon>
        <taxon>Bacillota</taxon>
        <taxon>Bacilli</taxon>
        <taxon>Bacillales</taxon>
        <taxon>Bacillaceae</taxon>
        <taxon>Lysinibacillus</taxon>
    </lineage>
</organism>
<dbReference type="RefSeq" id="WP_354472672.1">
    <property type="nucleotide sequence ID" value="NZ_JBEPSB010000024.1"/>
</dbReference>
<dbReference type="InterPro" id="IPR050807">
    <property type="entry name" value="TransReg_Diox_bact_type"/>
</dbReference>